<keyword evidence="2" id="KW-1185">Reference proteome</keyword>
<accession>A0ABD1LG36</accession>
<dbReference type="GO" id="GO:1901607">
    <property type="term" value="P:alpha-amino acid biosynthetic process"/>
    <property type="evidence" value="ECO:0007669"/>
    <property type="project" value="UniProtKB-ARBA"/>
</dbReference>
<reference evidence="1 2" key="1">
    <citation type="submission" date="2024-08" db="EMBL/GenBank/DDBJ databases">
        <title>Insights into the chromosomal genome structure of Flemingia macrophylla.</title>
        <authorList>
            <person name="Ding Y."/>
            <person name="Zhao Y."/>
            <person name="Bi W."/>
            <person name="Wu M."/>
            <person name="Zhao G."/>
            <person name="Gong Y."/>
            <person name="Li W."/>
            <person name="Zhang P."/>
        </authorList>
    </citation>
    <scope>NUCLEOTIDE SEQUENCE [LARGE SCALE GENOMIC DNA]</scope>
    <source>
        <strain evidence="1">DYQJB</strain>
        <tissue evidence="1">Leaf</tissue>
    </source>
</reference>
<dbReference type="SUPFAM" id="SSF53633">
    <property type="entry name" value="Carbamate kinase-like"/>
    <property type="match status" value="1"/>
</dbReference>
<evidence type="ECO:0000313" key="2">
    <source>
        <dbReference type="Proteomes" id="UP001603857"/>
    </source>
</evidence>
<dbReference type="AlphaFoldDB" id="A0ABD1LG36"/>
<dbReference type="InterPro" id="IPR036393">
    <property type="entry name" value="AceGlu_kinase-like_sf"/>
</dbReference>
<dbReference type="PANTHER" id="PTHR11063:SF8">
    <property type="entry name" value="DELTA-1-PYRROLINE-5-CARBOXYLATE SYNTHASE"/>
    <property type="match status" value="1"/>
</dbReference>
<sequence>MSSLANFMLEKSRSQHGELDMTSAQLLVTDNDFKDKNFRKQLSETVKSLLALKVIPIFNDNGTISTRKAPCEALSSEERKQILLRIVDALEANQKEIKIENEVDVVAAQEAGYEKSLVAKTLAGCKPFQNIRIIANMEDPIGRVLKRTEVIKSLL</sequence>
<dbReference type="EMBL" id="JBGMDY010000009">
    <property type="protein sequence ID" value="KAL2322489.1"/>
    <property type="molecule type" value="Genomic_DNA"/>
</dbReference>
<organism evidence="1 2">
    <name type="scientific">Flemingia macrophylla</name>
    <dbReference type="NCBI Taxonomy" id="520843"/>
    <lineage>
        <taxon>Eukaryota</taxon>
        <taxon>Viridiplantae</taxon>
        <taxon>Streptophyta</taxon>
        <taxon>Embryophyta</taxon>
        <taxon>Tracheophyta</taxon>
        <taxon>Spermatophyta</taxon>
        <taxon>Magnoliopsida</taxon>
        <taxon>eudicotyledons</taxon>
        <taxon>Gunneridae</taxon>
        <taxon>Pentapetalae</taxon>
        <taxon>rosids</taxon>
        <taxon>fabids</taxon>
        <taxon>Fabales</taxon>
        <taxon>Fabaceae</taxon>
        <taxon>Papilionoideae</taxon>
        <taxon>50 kb inversion clade</taxon>
        <taxon>NPAAA clade</taxon>
        <taxon>indigoferoid/millettioid clade</taxon>
        <taxon>Phaseoleae</taxon>
        <taxon>Flemingia</taxon>
    </lineage>
</organism>
<evidence type="ECO:0008006" key="3">
    <source>
        <dbReference type="Google" id="ProtNLM"/>
    </source>
</evidence>
<proteinExistence type="predicted"/>
<gene>
    <name evidence="1" type="ORF">Fmac_026868</name>
</gene>
<dbReference type="Gene3D" id="3.40.605.10">
    <property type="entry name" value="Aldehyde Dehydrogenase, Chain A, domain 1"/>
    <property type="match status" value="1"/>
</dbReference>
<dbReference type="InterPro" id="IPR016162">
    <property type="entry name" value="Ald_DH_N"/>
</dbReference>
<dbReference type="InterPro" id="IPR001057">
    <property type="entry name" value="Glu/AcGlu_kinase"/>
</dbReference>
<evidence type="ECO:0000313" key="1">
    <source>
        <dbReference type="EMBL" id="KAL2322489.1"/>
    </source>
</evidence>
<protein>
    <recommendedName>
        <fullName evidence="3">Glutamate 5-kinase</fullName>
    </recommendedName>
</protein>
<comment type="caution">
    <text evidence="1">The sequence shown here is derived from an EMBL/GenBank/DDBJ whole genome shotgun (WGS) entry which is preliminary data.</text>
</comment>
<dbReference type="PRINTS" id="PR00474">
    <property type="entry name" value="GLU5KINASE"/>
</dbReference>
<dbReference type="PANTHER" id="PTHR11063">
    <property type="entry name" value="GLUTAMATE SEMIALDEHYDE DEHYDROGENASE"/>
    <property type="match status" value="1"/>
</dbReference>
<dbReference type="Proteomes" id="UP001603857">
    <property type="component" value="Unassembled WGS sequence"/>
</dbReference>
<name>A0ABD1LG36_9FABA</name>